<dbReference type="Proteomes" id="UP000773614">
    <property type="component" value="Unassembled WGS sequence"/>
</dbReference>
<dbReference type="OrthoDB" id="9801906at2"/>
<comment type="caution">
    <text evidence="1">The sequence shown here is derived from an EMBL/GenBank/DDBJ whole genome shotgun (WGS) entry which is preliminary data.</text>
</comment>
<dbReference type="InterPro" id="IPR018661">
    <property type="entry name" value="DUF2093"/>
</dbReference>
<gene>
    <name evidence="1" type="ORF">E4O86_19610</name>
</gene>
<dbReference type="RefSeq" id="WP_161142254.1">
    <property type="nucleotide sequence ID" value="NZ_SPKJ01000104.1"/>
</dbReference>
<protein>
    <submittedName>
        <fullName evidence="1">DUF2093 domain-containing protein</fullName>
    </submittedName>
</protein>
<dbReference type="AlphaFoldDB" id="A0A964T7H4"/>
<dbReference type="Pfam" id="PF09866">
    <property type="entry name" value="DUF2093"/>
    <property type="match status" value="1"/>
</dbReference>
<sequence>MNKLERTGREGEAQLRYLDGDYQVIVPGSFVYCTVTGAKIPLSQLRYWSVDRQEPYVDAKASLEREKALASGT</sequence>
<evidence type="ECO:0000313" key="1">
    <source>
        <dbReference type="EMBL" id="MYZ49918.1"/>
    </source>
</evidence>
<accession>A0A964T7H4</accession>
<organism evidence="1 2">
    <name type="scientific">Propylenella binzhouense</name>
    <dbReference type="NCBI Taxonomy" id="2555902"/>
    <lineage>
        <taxon>Bacteria</taxon>
        <taxon>Pseudomonadati</taxon>
        <taxon>Pseudomonadota</taxon>
        <taxon>Alphaproteobacteria</taxon>
        <taxon>Hyphomicrobiales</taxon>
        <taxon>Propylenellaceae</taxon>
        <taxon>Propylenella</taxon>
    </lineage>
</organism>
<proteinExistence type="predicted"/>
<evidence type="ECO:0000313" key="2">
    <source>
        <dbReference type="Proteomes" id="UP000773614"/>
    </source>
</evidence>
<name>A0A964T7H4_9HYPH</name>
<keyword evidence="2" id="KW-1185">Reference proteome</keyword>
<reference evidence="1" key="1">
    <citation type="submission" date="2019-03" db="EMBL/GenBank/DDBJ databases">
        <title>Afifella sp. nov., isolated from activated sludge.</title>
        <authorList>
            <person name="Li Q."/>
            <person name="Liu Y."/>
        </authorList>
    </citation>
    <scope>NUCLEOTIDE SEQUENCE</scope>
    <source>
        <strain evidence="1">L72</strain>
    </source>
</reference>
<dbReference type="EMBL" id="SPKJ01000104">
    <property type="protein sequence ID" value="MYZ49918.1"/>
    <property type="molecule type" value="Genomic_DNA"/>
</dbReference>